<dbReference type="EMBL" id="JAVAJI010000028">
    <property type="protein sequence ID" value="MDP4545906.1"/>
    <property type="molecule type" value="Genomic_DNA"/>
</dbReference>
<keyword evidence="2" id="KW-1185">Reference proteome</keyword>
<dbReference type="Proteomes" id="UP001228171">
    <property type="component" value="Unassembled WGS sequence"/>
</dbReference>
<dbReference type="InterPro" id="IPR008767">
    <property type="entry name" value="Phage_SPP1_head-tail_adaptor"/>
</dbReference>
<evidence type="ECO:0000313" key="1">
    <source>
        <dbReference type="EMBL" id="MDP4545906.1"/>
    </source>
</evidence>
<sequence length="118" mass="13179">MRALVAQQQANTKASRLRQRITVLKQTSGRSPTGAVLAPTWTTYLTLWASMEPLSVKDVLTAQAANSQTIARCIIRYRADIDSTMQLEYNGKRYEINGEPLADARSGREHLTLMLKSI</sequence>
<name>A0ABT9HJE9_9GAMM</name>
<dbReference type="Gene3D" id="2.40.10.270">
    <property type="entry name" value="Bacteriophage SPP1 head-tail adaptor protein"/>
    <property type="match status" value="1"/>
</dbReference>
<protein>
    <submittedName>
        <fullName evidence="1">Phage head closure protein</fullName>
    </submittedName>
</protein>
<evidence type="ECO:0000313" key="2">
    <source>
        <dbReference type="Proteomes" id="UP001228171"/>
    </source>
</evidence>
<dbReference type="Pfam" id="PF05521">
    <property type="entry name" value="Phage_HCP"/>
    <property type="match status" value="1"/>
</dbReference>
<gene>
    <name evidence="1" type="ORF">Q8P09_12550</name>
</gene>
<comment type="caution">
    <text evidence="1">The sequence shown here is derived from an EMBL/GenBank/DDBJ whole genome shotgun (WGS) entry which is preliminary data.</text>
</comment>
<reference evidence="1 2" key="1">
    <citation type="submission" date="2023-08" db="EMBL/GenBank/DDBJ databases">
        <authorList>
            <person name="Kumar R."/>
        </authorList>
    </citation>
    <scope>NUCLEOTIDE SEQUENCE [LARGE SCALE GENOMIC DNA]</scope>
    <source>
        <strain evidence="1 2">LUR13</strain>
    </source>
</reference>
<dbReference type="InterPro" id="IPR038666">
    <property type="entry name" value="SSP1_head-tail_sf"/>
</dbReference>
<organism evidence="1 2">
    <name type="scientific">Psychrobacter faecalis</name>
    <dbReference type="NCBI Taxonomy" id="180588"/>
    <lineage>
        <taxon>Bacteria</taxon>
        <taxon>Pseudomonadati</taxon>
        <taxon>Pseudomonadota</taxon>
        <taxon>Gammaproteobacteria</taxon>
        <taxon>Moraxellales</taxon>
        <taxon>Moraxellaceae</taxon>
        <taxon>Psychrobacter</taxon>
    </lineage>
</organism>
<proteinExistence type="predicted"/>
<dbReference type="NCBIfam" id="TIGR01563">
    <property type="entry name" value="gp16_SPP1"/>
    <property type="match status" value="1"/>
</dbReference>
<dbReference type="RefSeq" id="WP_305936099.1">
    <property type="nucleotide sequence ID" value="NZ_JAVAJI010000028.1"/>
</dbReference>
<accession>A0ABT9HJE9</accession>